<dbReference type="EMBL" id="JSVC01000007">
    <property type="protein sequence ID" value="KIC95366.1"/>
    <property type="molecule type" value="Genomic_DNA"/>
</dbReference>
<organism evidence="2 3">
    <name type="scientific">Flavihumibacter solisilvae</name>
    <dbReference type="NCBI Taxonomy" id="1349421"/>
    <lineage>
        <taxon>Bacteria</taxon>
        <taxon>Pseudomonadati</taxon>
        <taxon>Bacteroidota</taxon>
        <taxon>Chitinophagia</taxon>
        <taxon>Chitinophagales</taxon>
        <taxon>Chitinophagaceae</taxon>
        <taxon>Flavihumibacter</taxon>
    </lineage>
</organism>
<keyword evidence="1" id="KW-0812">Transmembrane</keyword>
<evidence type="ECO:0000313" key="3">
    <source>
        <dbReference type="Proteomes" id="UP000031408"/>
    </source>
</evidence>
<evidence type="ECO:0000256" key="1">
    <source>
        <dbReference type="SAM" id="Phobius"/>
    </source>
</evidence>
<keyword evidence="1" id="KW-0472">Membrane</keyword>
<protein>
    <submittedName>
        <fullName evidence="2">Uncharacterized protein</fullName>
    </submittedName>
</protein>
<keyword evidence="3" id="KW-1185">Reference proteome</keyword>
<dbReference type="OrthoDB" id="676313at2"/>
<dbReference type="Proteomes" id="UP000031408">
    <property type="component" value="Unassembled WGS sequence"/>
</dbReference>
<comment type="caution">
    <text evidence="2">The sequence shown here is derived from an EMBL/GenBank/DDBJ whole genome shotgun (WGS) entry which is preliminary data.</text>
</comment>
<feature type="transmembrane region" description="Helical" evidence="1">
    <location>
        <begin position="50"/>
        <end position="68"/>
    </location>
</feature>
<dbReference type="AlphaFoldDB" id="A0A0C1L779"/>
<accession>A0A0C1L779</accession>
<reference evidence="2 3" key="1">
    <citation type="submission" date="2014-11" db="EMBL/GenBank/DDBJ databases">
        <title>Genome sequence of Flavihumibacter solisilvae 3-3.</title>
        <authorList>
            <person name="Zhou G."/>
            <person name="Li M."/>
            <person name="Wang G."/>
        </authorList>
    </citation>
    <scope>NUCLEOTIDE SEQUENCE [LARGE SCALE GENOMIC DNA]</scope>
    <source>
        <strain evidence="2 3">3-3</strain>
    </source>
</reference>
<feature type="transmembrane region" description="Helical" evidence="1">
    <location>
        <begin position="19"/>
        <end position="38"/>
    </location>
</feature>
<dbReference type="RefSeq" id="WP_039138449.1">
    <property type="nucleotide sequence ID" value="NZ_JSVC01000007.1"/>
</dbReference>
<proteinExistence type="predicted"/>
<keyword evidence="1" id="KW-1133">Transmembrane helix</keyword>
<dbReference type="STRING" id="1349421.OI18_07140"/>
<evidence type="ECO:0000313" key="2">
    <source>
        <dbReference type="EMBL" id="KIC95366.1"/>
    </source>
</evidence>
<name>A0A0C1L779_9BACT</name>
<gene>
    <name evidence="2" type="ORF">OI18_07140</name>
</gene>
<sequence>MTPETQDNRRKQYSLMRSILDYGMGGLILLFGIFFLFSEKLGFYFDMEPFFKYFFGILCIVYGAWRIYRGYQKNYYSD</sequence>